<accession>A0ABW7TDS3</accession>
<dbReference type="EMBL" id="JBIRRB010000011">
    <property type="protein sequence ID" value="MFI0914296.1"/>
    <property type="molecule type" value="Genomic_DNA"/>
</dbReference>
<dbReference type="Proteomes" id="UP001611162">
    <property type="component" value="Unassembled WGS sequence"/>
</dbReference>
<comment type="caution">
    <text evidence="1">The sequence shown here is derived from an EMBL/GenBank/DDBJ whole genome shotgun (WGS) entry which is preliminary data.</text>
</comment>
<name>A0ABW7TDS3_9ACTN</name>
<reference evidence="1 2" key="1">
    <citation type="submission" date="2024-10" db="EMBL/GenBank/DDBJ databases">
        <title>The Natural Products Discovery Center: Release of the First 8490 Sequenced Strains for Exploring Actinobacteria Biosynthetic Diversity.</title>
        <authorList>
            <person name="Kalkreuter E."/>
            <person name="Kautsar S.A."/>
            <person name="Yang D."/>
            <person name="Bader C.D."/>
            <person name="Teijaro C.N."/>
            <person name="Fluegel L."/>
            <person name="Davis C.M."/>
            <person name="Simpson J.R."/>
            <person name="Lauterbach L."/>
            <person name="Steele A.D."/>
            <person name="Gui C."/>
            <person name="Meng S."/>
            <person name="Li G."/>
            <person name="Viehrig K."/>
            <person name="Ye F."/>
            <person name="Su P."/>
            <person name="Kiefer A.F."/>
            <person name="Nichols A."/>
            <person name="Cepeda A.J."/>
            <person name="Yan W."/>
            <person name="Fan B."/>
            <person name="Jiang Y."/>
            <person name="Adhikari A."/>
            <person name="Zheng C.-J."/>
            <person name="Schuster L."/>
            <person name="Cowan T.M."/>
            <person name="Smanski M.J."/>
            <person name="Chevrette M.G."/>
            <person name="De Carvalho L.P.S."/>
            <person name="Shen B."/>
        </authorList>
    </citation>
    <scope>NUCLEOTIDE SEQUENCE [LARGE SCALE GENOMIC DNA]</scope>
    <source>
        <strain evidence="1 2">NPDC020979</strain>
    </source>
</reference>
<sequence>MTEETRKGAWVWRTTIGGEVDSKWEKHWDPEATPMSEEEADAKYRRLLELLFAPKPDDGR</sequence>
<proteinExistence type="predicted"/>
<dbReference type="RefSeq" id="WP_397614291.1">
    <property type="nucleotide sequence ID" value="NZ_JBIRRB010000011.1"/>
</dbReference>
<evidence type="ECO:0000313" key="2">
    <source>
        <dbReference type="Proteomes" id="UP001611162"/>
    </source>
</evidence>
<organism evidence="1 2">
    <name type="scientific">Streptomyces abikoensis</name>
    <dbReference type="NCBI Taxonomy" id="97398"/>
    <lineage>
        <taxon>Bacteria</taxon>
        <taxon>Bacillati</taxon>
        <taxon>Actinomycetota</taxon>
        <taxon>Actinomycetes</taxon>
        <taxon>Kitasatosporales</taxon>
        <taxon>Streptomycetaceae</taxon>
        <taxon>Streptomyces</taxon>
    </lineage>
</organism>
<protein>
    <submittedName>
        <fullName evidence="1">Uncharacterized protein</fullName>
    </submittedName>
</protein>
<keyword evidence="2" id="KW-1185">Reference proteome</keyword>
<gene>
    <name evidence="1" type="ORF">ACH4TF_28150</name>
</gene>
<evidence type="ECO:0000313" key="1">
    <source>
        <dbReference type="EMBL" id="MFI0914296.1"/>
    </source>
</evidence>